<dbReference type="AlphaFoldDB" id="C4L0M0"/>
<keyword evidence="2" id="KW-1185">Reference proteome</keyword>
<protein>
    <submittedName>
        <fullName evidence="1">Phage protein</fullName>
    </submittedName>
</protein>
<sequence length="165" mass="19053">MNAKQKERRQRGEDFQLEIMKSWRLVPNVWTMVIKDGGGGARPADRIILTEPINILAELKRTKSRRFELSYLRPNQIQGLIDFDKVIERNVGLVFVSFHDPDEGLDKAYAFRLAEALLYMREKGTLYITLDELESNRIVCAELPRNKSATNTYDLKGVIECFKSS</sequence>
<organism evidence="1 2">
    <name type="scientific">Exiguobacterium sp. (strain ATCC BAA-1283 / AT1b)</name>
    <dbReference type="NCBI Taxonomy" id="360911"/>
    <lineage>
        <taxon>Bacteria</taxon>
        <taxon>Bacillati</taxon>
        <taxon>Bacillota</taxon>
        <taxon>Bacilli</taxon>
        <taxon>Bacillales</taxon>
        <taxon>Bacillales Family XII. Incertae Sedis</taxon>
        <taxon>Exiguobacterium</taxon>
    </lineage>
</organism>
<accession>C4L0M0</accession>
<dbReference type="KEGG" id="eat:EAT1b_0003"/>
<reference evidence="1 2" key="1">
    <citation type="journal article" date="2011" name="J. Bacteriol.">
        <title>Complete genome sequence of the Thermophilic Bacterium Exiguobacterium sp. AT1b.</title>
        <authorList>
            <person name="Vishnivetskaya T.A."/>
            <person name="Lucas S."/>
            <person name="Copeland A."/>
            <person name="Lapidus A."/>
            <person name="Glavina Del Rio T."/>
            <person name="Dalin E."/>
            <person name="Tice H."/>
            <person name="Bruce D.C."/>
            <person name="Goodwin L.A."/>
            <person name="Pitluck S."/>
            <person name="Saunders E."/>
            <person name="Brettin T."/>
            <person name="Detter C."/>
            <person name="Han C."/>
            <person name="Larimer F."/>
            <person name="Land M.L."/>
            <person name="Hauser L.J."/>
            <person name="Kyrpides N.C."/>
            <person name="Ovchinnikova G."/>
            <person name="Kathariou S."/>
            <person name="Ramaley R.F."/>
            <person name="Rodrigues D.F."/>
            <person name="Hendrix C."/>
            <person name="Richardson P."/>
            <person name="Tiedje J.M."/>
        </authorList>
    </citation>
    <scope>NUCLEOTIDE SEQUENCE [LARGE SCALE GENOMIC DNA]</scope>
    <source>
        <strain evidence="2">ATCC BAA-1283 / AT1b</strain>
    </source>
</reference>
<dbReference type="Gene3D" id="3.40.1350.10">
    <property type="match status" value="1"/>
</dbReference>
<gene>
    <name evidence="1" type="ordered locus">EAT1b_0003</name>
</gene>
<dbReference type="OrthoDB" id="2989370at2"/>
<dbReference type="STRING" id="360911.EAT1b_0003"/>
<evidence type="ECO:0000313" key="2">
    <source>
        <dbReference type="Proteomes" id="UP000000716"/>
    </source>
</evidence>
<dbReference type="InterPro" id="IPR011856">
    <property type="entry name" value="tRNA_endonuc-like_dom_sf"/>
</dbReference>
<dbReference type="EMBL" id="CP001615">
    <property type="protein sequence ID" value="ACQ68938.1"/>
    <property type="molecule type" value="Genomic_DNA"/>
</dbReference>
<dbReference type="HOGENOM" id="CLU_1608383_0_0_9"/>
<name>C4L0M0_EXISA</name>
<proteinExistence type="predicted"/>
<dbReference type="GO" id="GO:0003676">
    <property type="term" value="F:nucleic acid binding"/>
    <property type="evidence" value="ECO:0007669"/>
    <property type="project" value="InterPro"/>
</dbReference>
<dbReference type="Proteomes" id="UP000000716">
    <property type="component" value="Chromosome"/>
</dbReference>
<evidence type="ECO:0000313" key="1">
    <source>
        <dbReference type="EMBL" id="ACQ68938.1"/>
    </source>
</evidence>